<protein>
    <recommendedName>
        <fullName evidence="3">Cytoplasmic protein</fullName>
    </recommendedName>
</protein>
<gene>
    <name evidence="1" type="ORF">GCM10007140_38870</name>
</gene>
<proteinExistence type="predicted"/>
<evidence type="ECO:0000313" key="2">
    <source>
        <dbReference type="Proteomes" id="UP000605259"/>
    </source>
</evidence>
<evidence type="ECO:0000313" key="1">
    <source>
        <dbReference type="EMBL" id="GGE85710.1"/>
    </source>
</evidence>
<evidence type="ECO:0008006" key="3">
    <source>
        <dbReference type="Google" id="ProtNLM"/>
    </source>
</evidence>
<comment type="caution">
    <text evidence="1">The sequence shown here is derived from an EMBL/GenBank/DDBJ whole genome shotgun (WGS) entry which is preliminary data.</text>
</comment>
<dbReference type="EMBL" id="BMFK01000011">
    <property type="protein sequence ID" value="GGE85710.1"/>
    <property type="molecule type" value="Genomic_DNA"/>
</dbReference>
<reference evidence="1" key="1">
    <citation type="journal article" date="2014" name="Int. J. Syst. Evol. Microbiol.">
        <title>Complete genome sequence of Corynebacterium casei LMG S-19264T (=DSM 44701T), isolated from a smear-ripened cheese.</title>
        <authorList>
            <consortium name="US DOE Joint Genome Institute (JGI-PGF)"/>
            <person name="Walter F."/>
            <person name="Albersmeier A."/>
            <person name="Kalinowski J."/>
            <person name="Ruckert C."/>
        </authorList>
    </citation>
    <scope>NUCLEOTIDE SEQUENCE</scope>
    <source>
        <strain evidence="1">CGMCC 1.12698</strain>
    </source>
</reference>
<keyword evidence="2" id="KW-1185">Reference proteome</keyword>
<organism evidence="1 2">
    <name type="scientific">Priestia taiwanensis</name>
    <dbReference type="NCBI Taxonomy" id="1347902"/>
    <lineage>
        <taxon>Bacteria</taxon>
        <taxon>Bacillati</taxon>
        <taxon>Bacillota</taxon>
        <taxon>Bacilli</taxon>
        <taxon>Bacillales</taxon>
        <taxon>Bacillaceae</taxon>
        <taxon>Priestia</taxon>
    </lineage>
</organism>
<reference evidence="1" key="2">
    <citation type="submission" date="2020-09" db="EMBL/GenBank/DDBJ databases">
        <authorList>
            <person name="Sun Q."/>
            <person name="Zhou Y."/>
        </authorList>
    </citation>
    <scope>NUCLEOTIDE SEQUENCE</scope>
    <source>
        <strain evidence="1">CGMCC 1.12698</strain>
    </source>
</reference>
<name>A0A917AYR7_9BACI</name>
<accession>A0A917AYR7</accession>
<sequence length="81" mass="9447">MDTQLDKAHRFSSHHRNELEKDTLCGCFYCLNIYSPREIKEWCDNEKTAICPHCGIDSVIGESSGLPITELFLKEMHKVWF</sequence>
<dbReference type="Proteomes" id="UP000605259">
    <property type="component" value="Unassembled WGS sequence"/>
</dbReference>
<dbReference type="AlphaFoldDB" id="A0A917AYR7"/>
<dbReference type="RefSeq" id="WP_188390176.1">
    <property type="nucleotide sequence ID" value="NZ_BMFK01000011.1"/>
</dbReference>